<dbReference type="AlphaFoldDB" id="A0A139XGN8"/>
<dbReference type="Gene3D" id="3.40.50.2300">
    <property type="match status" value="1"/>
</dbReference>
<name>A0A139XGN8_9CYAN</name>
<gene>
    <name evidence="4" type="ORF">WA1_01510</name>
</gene>
<accession>A0A139XGN8</accession>
<evidence type="ECO:0000256" key="1">
    <source>
        <dbReference type="ARBA" id="ARBA00035012"/>
    </source>
</evidence>
<dbReference type="SUPFAM" id="SSF53098">
    <property type="entry name" value="Ribonuclease H-like"/>
    <property type="match status" value="1"/>
</dbReference>
<proteinExistence type="inferred from homology"/>
<evidence type="ECO:0000313" key="4">
    <source>
        <dbReference type="EMBL" id="KYC43857.1"/>
    </source>
</evidence>
<dbReference type="EMBL" id="ANNX02000012">
    <property type="protein sequence ID" value="KYC43857.1"/>
    <property type="molecule type" value="Genomic_DNA"/>
</dbReference>
<dbReference type="InterPro" id="IPR003165">
    <property type="entry name" value="Piwi"/>
</dbReference>
<evidence type="ECO:0000259" key="3">
    <source>
        <dbReference type="PROSITE" id="PS50822"/>
    </source>
</evidence>
<dbReference type="STRING" id="128403.WA1_01510"/>
<dbReference type="Proteomes" id="UP000076925">
    <property type="component" value="Unassembled WGS sequence"/>
</dbReference>
<feature type="domain" description="Piwi" evidence="3">
    <location>
        <begin position="450"/>
        <end position="733"/>
    </location>
</feature>
<evidence type="ECO:0000256" key="2">
    <source>
        <dbReference type="ARBA" id="ARBA00035032"/>
    </source>
</evidence>
<protein>
    <recommendedName>
        <fullName evidence="2">Protein argonaute</fullName>
    </recommendedName>
</protein>
<dbReference type="Pfam" id="PF02171">
    <property type="entry name" value="Piwi"/>
    <property type="match status" value="1"/>
</dbReference>
<comment type="similarity">
    <text evidence="1">Belongs to the argonaute family. Long pAgo subfamily.</text>
</comment>
<reference evidence="4 5" key="1">
    <citation type="journal article" date="2013" name="Genome Biol. Evol.">
        <title>Genomes of Stigonematalean cyanobacteria (subsection V) and the evolution of oxygenic photosynthesis from prokaryotes to plastids.</title>
        <authorList>
            <person name="Dagan T."/>
            <person name="Roettger M."/>
            <person name="Stucken K."/>
            <person name="Landan G."/>
            <person name="Koch R."/>
            <person name="Major P."/>
            <person name="Gould S.B."/>
            <person name="Goremykin V.V."/>
            <person name="Rippka R."/>
            <person name="Tandeau de Marsac N."/>
            <person name="Gugger M."/>
            <person name="Lockhart P.J."/>
            <person name="Allen J.F."/>
            <person name="Brune I."/>
            <person name="Maus I."/>
            <person name="Puhler A."/>
            <person name="Martin W.F."/>
        </authorList>
    </citation>
    <scope>NUCLEOTIDE SEQUENCE [LARGE SCALE GENOMIC DNA]</scope>
    <source>
        <strain evidence="4 5">PCC 7110</strain>
    </source>
</reference>
<keyword evidence="5" id="KW-1185">Reference proteome</keyword>
<dbReference type="SMART" id="SM00950">
    <property type="entry name" value="Piwi"/>
    <property type="match status" value="1"/>
</dbReference>
<dbReference type="GO" id="GO:0003676">
    <property type="term" value="F:nucleic acid binding"/>
    <property type="evidence" value="ECO:0007669"/>
    <property type="project" value="InterPro"/>
</dbReference>
<dbReference type="Gene3D" id="3.30.420.10">
    <property type="entry name" value="Ribonuclease H-like superfamily/Ribonuclease H"/>
    <property type="match status" value="1"/>
</dbReference>
<organism evidence="4 5">
    <name type="scientific">Scytonema hofmannii PCC 7110</name>
    <dbReference type="NCBI Taxonomy" id="128403"/>
    <lineage>
        <taxon>Bacteria</taxon>
        <taxon>Bacillati</taxon>
        <taxon>Cyanobacteriota</taxon>
        <taxon>Cyanophyceae</taxon>
        <taxon>Nostocales</taxon>
        <taxon>Scytonemataceae</taxon>
        <taxon>Scytonema</taxon>
    </lineage>
</organism>
<comment type="caution">
    <text evidence="4">The sequence shown here is derived from an EMBL/GenBank/DDBJ whole genome shotgun (WGS) entry which is preliminary data.</text>
</comment>
<dbReference type="OrthoDB" id="436401at2"/>
<dbReference type="RefSeq" id="WP_017748677.1">
    <property type="nucleotide sequence ID" value="NZ_KQ976354.1"/>
</dbReference>
<sequence length="746" mass="84292">MTVAPVVVSQAPTFLSEIFPINNSQPNLMCFRLTPEVERQDGNRLGFRFSRKFPEIVVTWHSGYFFVLAKPGQSMPSQDEWRKAILEIQEELKEDIGDRYYSIQWVRQPHATPLILAQLAIQVLKVNRPFTPVTVWAECGVKVIREPDFWAETVELPEGLKPALTLTIHSSIVSRGDLADFLENHPYRQDPEKLLIGLKVQEIERGSNCTITGIVGTVGEHREELKEKATGAISHQKLEEAPDDQPLVAVQFGKNKKQFYYPLVALRPSVTAQTSDQLQVKYGELLKATKISHSSRQQLLIEYKTEAGIALAAYGFQLGRSINSRDYPTSFWQLPVAIEQTPLLFGKGVRGIRGEVLKGLSKGGVYKRHDDYREPSRVIRIAALKLCDLKVGKFLEEIRQRLKIYGFESEIVHKKELPQLSGAEARAELEKAINELETTVNELMTVPTDIFLTFLPEIDRSADNDDGGSLYQRVYSQLLRRGIASQVIYSDTLSSVDHRQILNQVIPGILAKLGNLPFVLAEPLEIADYFIGLDISRESKEKLPGTLNACASVRLYDRQGKFIRYRLEDALIPGEEIPQRLLETLLPAVELRGKTVLIYRDGFFCGQEVEHLLEWARAINSKFILVECKKSGIPRLYNLNEQKIVTSPKKGLALRLSSREAVLVTTKVSDRVGLARPLRLTVHEEGHQVSIESVLETTLKLTLLHHGALQTPRLPMPLYGADRMAYLRLNGIYPTSMLSGDRQFWL</sequence>
<dbReference type="InterPro" id="IPR036397">
    <property type="entry name" value="RNaseH_sf"/>
</dbReference>
<dbReference type="InterPro" id="IPR012337">
    <property type="entry name" value="RNaseH-like_sf"/>
</dbReference>
<dbReference type="PROSITE" id="PS50822">
    <property type="entry name" value="PIWI"/>
    <property type="match status" value="1"/>
</dbReference>
<evidence type="ECO:0000313" key="5">
    <source>
        <dbReference type="Proteomes" id="UP000076925"/>
    </source>
</evidence>